<dbReference type="Pfam" id="PF00395">
    <property type="entry name" value="SLH"/>
    <property type="match status" value="3"/>
</dbReference>
<dbReference type="RefSeq" id="WP_144019692.1">
    <property type="nucleotide sequence ID" value="NZ_FNAF01000018.1"/>
</dbReference>
<dbReference type="Proteomes" id="UP000198995">
    <property type="component" value="Unassembled WGS sequence"/>
</dbReference>
<feature type="non-terminal residue" evidence="3">
    <location>
        <position position="1"/>
    </location>
</feature>
<dbReference type="STRING" id="2741.SAMN04489866_1181"/>
<keyword evidence="1" id="KW-0677">Repeat</keyword>
<gene>
    <name evidence="3" type="ORF">SAMN04489866_1181</name>
</gene>
<protein>
    <submittedName>
        <fullName evidence="3">S-layer homology domain-containing protein</fullName>
    </submittedName>
</protein>
<evidence type="ECO:0000313" key="4">
    <source>
        <dbReference type="Proteomes" id="UP000198995"/>
    </source>
</evidence>
<dbReference type="PANTHER" id="PTHR43308">
    <property type="entry name" value="OUTER MEMBRANE PROTEIN ALPHA-RELATED"/>
    <property type="match status" value="1"/>
</dbReference>
<dbReference type="OrthoDB" id="2112962at2"/>
<dbReference type="PROSITE" id="PS51272">
    <property type="entry name" value="SLH"/>
    <property type="match status" value="2"/>
</dbReference>
<feature type="domain" description="SLH" evidence="2">
    <location>
        <begin position="110"/>
        <end position="173"/>
    </location>
</feature>
<dbReference type="InterPro" id="IPR001119">
    <property type="entry name" value="SLH_dom"/>
</dbReference>
<name>A0A1G7A1V4_PEPNI</name>
<dbReference type="InterPro" id="IPR051465">
    <property type="entry name" value="Cell_Envelope_Struct_Comp"/>
</dbReference>
<evidence type="ECO:0000313" key="3">
    <source>
        <dbReference type="EMBL" id="SDE08731.1"/>
    </source>
</evidence>
<organism evidence="3 4">
    <name type="scientific">Peptococcus niger</name>
    <dbReference type="NCBI Taxonomy" id="2741"/>
    <lineage>
        <taxon>Bacteria</taxon>
        <taxon>Bacillati</taxon>
        <taxon>Bacillota</taxon>
        <taxon>Clostridia</taxon>
        <taxon>Eubacteriales</taxon>
        <taxon>Peptococcaceae</taxon>
        <taxon>Peptococcus</taxon>
    </lineage>
</organism>
<evidence type="ECO:0000256" key="1">
    <source>
        <dbReference type="ARBA" id="ARBA00022737"/>
    </source>
</evidence>
<reference evidence="3 4" key="1">
    <citation type="submission" date="2016-10" db="EMBL/GenBank/DDBJ databases">
        <authorList>
            <person name="de Groot N.N."/>
        </authorList>
    </citation>
    <scope>NUCLEOTIDE SEQUENCE [LARGE SCALE GENOMIC DNA]</scope>
    <source>
        <strain evidence="3 4">DSM 20475</strain>
    </source>
</reference>
<dbReference type="AlphaFoldDB" id="A0A1G7A1V4"/>
<accession>A0A1G7A1V4</accession>
<proteinExistence type="predicted"/>
<sequence>PQKPDEEKPAIDGSSAAYLAGYPDGSIRPDGVITRAESAKIIALLKEMDVSNTEKPAFGDVASGWYNPYINAVVRAGLMKGYLDGTFKPNAPITRAEFAQMIMPLDKENSAAAPFADVKGHWAEKAINQAYGNGRIRGYPDGTFRPDGQITRAEAVTICNNLFNRKVDGEGLKTTLKNPEKIKTFTDLDKSHWAYYEILEAANAHDYQIRHKGQMVENWIEVK</sequence>
<evidence type="ECO:0000259" key="2">
    <source>
        <dbReference type="PROSITE" id="PS51272"/>
    </source>
</evidence>
<feature type="domain" description="SLH" evidence="2">
    <location>
        <begin position="53"/>
        <end position="109"/>
    </location>
</feature>
<keyword evidence="4" id="KW-1185">Reference proteome</keyword>
<dbReference type="EMBL" id="FNAF01000018">
    <property type="protein sequence ID" value="SDE08731.1"/>
    <property type="molecule type" value="Genomic_DNA"/>
</dbReference>